<organism evidence="1 2">
    <name type="scientific">Arctium lappa</name>
    <name type="common">Greater burdock</name>
    <name type="synonym">Lappa major</name>
    <dbReference type="NCBI Taxonomy" id="4217"/>
    <lineage>
        <taxon>Eukaryota</taxon>
        <taxon>Viridiplantae</taxon>
        <taxon>Streptophyta</taxon>
        <taxon>Embryophyta</taxon>
        <taxon>Tracheophyta</taxon>
        <taxon>Spermatophyta</taxon>
        <taxon>Magnoliopsida</taxon>
        <taxon>eudicotyledons</taxon>
        <taxon>Gunneridae</taxon>
        <taxon>Pentapetalae</taxon>
        <taxon>asterids</taxon>
        <taxon>campanulids</taxon>
        <taxon>Asterales</taxon>
        <taxon>Asteraceae</taxon>
        <taxon>Carduoideae</taxon>
        <taxon>Cardueae</taxon>
        <taxon>Arctiinae</taxon>
        <taxon>Arctium</taxon>
    </lineage>
</organism>
<reference evidence="2" key="1">
    <citation type="journal article" date="2022" name="Mol. Ecol. Resour.">
        <title>The genomes of chicory, endive, great burdock and yacon provide insights into Asteraceae palaeo-polyploidization history and plant inulin production.</title>
        <authorList>
            <person name="Fan W."/>
            <person name="Wang S."/>
            <person name="Wang H."/>
            <person name="Wang A."/>
            <person name="Jiang F."/>
            <person name="Liu H."/>
            <person name="Zhao H."/>
            <person name="Xu D."/>
            <person name="Zhang Y."/>
        </authorList>
    </citation>
    <scope>NUCLEOTIDE SEQUENCE [LARGE SCALE GENOMIC DNA]</scope>
    <source>
        <strain evidence="2">cv. Niubang</strain>
    </source>
</reference>
<accession>A0ACB9AZW2</accession>
<keyword evidence="2" id="KW-1185">Reference proteome</keyword>
<comment type="caution">
    <text evidence="1">The sequence shown here is derived from an EMBL/GenBank/DDBJ whole genome shotgun (WGS) entry which is preliminary data.</text>
</comment>
<gene>
    <name evidence="1" type="ORF">L6452_22625</name>
</gene>
<sequence length="70" mass="8182">MMMKKKHMKMKKKLHLNCRKLGGFTSETCPTQLLLQNCLKYSEKLPMWFPLRLLENLDNLGGGKHHALDI</sequence>
<dbReference type="Proteomes" id="UP001055879">
    <property type="component" value="Linkage Group LG07"/>
</dbReference>
<evidence type="ECO:0000313" key="1">
    <source>
        <dbReference type="EMBL" id="KAI3715639.1"/>
    </source>
</evidence>
<reference evidence="1 2" key="2">
    <citation type="journal article" date="2022" name="Mol. Ecol. Resour.">
        <title>The genomes of chicory, endive, great burdock and yacon provide insights into Asteraceae paleo-polyploidization history and plant inulin production.</title>
        <authorList>
            <person name="Fan W."/>
            <person name="Wang S."/>
            <person name="Wang H."/>
            <person name="Wang A."/>
            <person name="Jiang F."/>
            <person name="Liu H."/>
            <person name="Zhao H."/>
            <person name="Xu D."/>
            <person name="Zhang Y."/>
        </authorList>
    </citation>
    <scope>NUCLEOTIDE SEQUENCE [LARGE SCALE GENOMIC DNA]</scope>
    <source>
        <strain evidence="2">cv. Niubang</strain>
    </source>
</reference>
<proteinExistence type="predicted"/>
<dbReference type="EMBL" id="CM042053">
    <property type="protein sequence ID" value="KAI3715639.1"/>
    <property type="molecule type" value="Genomic_DNA"/>
</dbReference>
<name>A0ACB9AZW2_ARCLA</name>
<protein>
    <submittedName>
        <fullName evidence="1">Uncharacterized protein</fullName>
    </submittedName>
</protein>
<evidence type="ECO:0000313" key="2">
    <source>
        <dbReference type="Proteomes" id="UP001055879"/>
    </source>
</evidence>